<dbReference type="Pfam" id="PF13923">
    <property type="entry name" value="zf-C3HC4_2"/>
    <property type="match status" value="1"/>
</dbReference>
<dbReference type="InterPro" id="IPR013083">
    <property type="entry name" value="Znf_RING/FYVE/PHD"/>
</dbReference>
<evidence type="ECO:0000256" key="1">
    <source>
        <dbReference type="ARBA" id="ARBA00022771"/>
    </source>
</evidence>
<dbReference type="Gene3D" id="3.30.40.10">
    <property type="entry name" value="Zinc/RING finger domain, C3HC4 (zinc finger)"/>
    <property type="match status" value="2"/>
</dbReference>
<dbReference type="PROSITE" id="PS50089">
    <property type="entry name" value="ZF_RING_2"/>
    <property type="match status" value="1"/>
</dbReference>
<feature type="domain" description="RING-type" evidence="4">
    <location>
        <begin position="22"/>
        <end position="61"/>
    </location>
</feature>
<protein>
    <recommendedName>
        <fullName evidence="4">RING-type domain-containing protein</fullName>
    </recommendedName>
</protein>
<name>A0A7R9MEV9_9ACAR</name>
<dbReference type="SUPFAM" id="SSF57850">
    <property type="entry name" value="RING/U-box"/>
    <property type="match status" value="1"/>
</dbReference>
<keyword evidence="1 3" id="KW-0863">Zinc-finger</keyword>
<gene>
    <name evidence="5" type="ORF">ONB1V03_LOCUS15143</name>
</gene>
<dbReference type="PANTHER" id="PTHR10131:SF94">
    <property type="entry name" value="TNF RECEPTOR-ASSOCIATED FACTOR 4"/>
    <property type="match status" value="1"/>
</dbReference>
<dbReference type="OrthoDB" id="9049620at2759"/>
<dbReference type="Proteomes" id="UP000728032">
    <property type="component" value="Unassembled WGS sequence"/>
</dbReference>
<dbReference type="EMBL" id="OC930029">
    <property type="protein sequence ID" value="CAD7658522.1"/>
    <property type="molecule type" value="Genomic_DNA"/>
</dbReference>
<keyword evidence="6" id="KW-1185">Reference proteome</keyword>
<organism evidence="5">
    <name type="scientific">Oppiella nova</name>
    <dbReference type="NCBI Taxonomy" id="334625"/>
    <lineage>
        <taxon>Eukaryota</taxon>
        <taxon>Metazoa</taxon>
        <taxon>Ecdysozoa</taxon>
        <taxon>Arthropoda</taxon>
        <taxon>Chelicerata</taxon>
        <taxon>Arachnida</taxon>
        <taxon>Acari</taxon>
        <taxon>Acariformes</taxon>
        <taxon>Sarcoptiformes</taxon>
        <taxon>Oribatida</taxon>
        <taxon>Brachypylina</taxon>
        <taxon>Oppioidea</taxon>
        <taxon>Oppiidae</taxon>
        <taxon>Oppiella</taxon>
    </lineage>
</organism>
<evidence type="ECO:0000313" key="5">
    <source>
        <dbReference type="EMBL" id="CAD7658522.1"/>
    </source>
</evidence>
<dbReference type="PANTHER" id="PTHR10131">
    <property type="entry name" value="TNF RECEPTOR ASSOCIATED FACTOR"/>
    <property type="match status" value="1"/>
</dbReference>
<accession>A0A7R9MEV9</accession>
<dbReference type="AlphaFoldDB" id="A0A7R9MEV9"/>
<reference evidence="5" key="1">
    <citation type="submission" date="2020-11" db="EMBL/GenBank/DDBJ databases">
        <authorList>
            <person name="Tran Van P."/>
        </authorList>
    </citation>
    <scope>NUCLEOTIDE SEQUENCE</scope>
</reference>
<evidence type="ECO:0000256" key="3">
    <source>
        <dbReference type="PROSITE-ProRule" id="PRU00175"/>
    </source>
</evidence>
<proteinExistence type="predicted"/>
<keyword evidence="1 3" id="KW-0479">Metal-binding</keyword>
<sequence>MPGYESERFVNLCQSDREEFSCSICQDILRAPVVAKCCRQTFCEDCITNWLSAETTCPYDRQPLSTDGLSHPPRLLLNMLSKLQISCDFKDNGCQEVVTLEQLTHHTYRCPYGLGKCKQCLCSEQKVGHSCVQSLLLLNRKVSQANSVLKRELLLAMTRNGETSAADEILVPVSQLQRLIDENIEMKAEIEIKPQSAPVATDDESEPIATNRCCVIL</sequence>
<dbReference type="SUPFAM" id="SSF49599">
    <property type="entry name" value="TRAF domain-like"/>
    <property type="match status" value="1"/>
</dbReference>
<evidence type="ECO:0000313" key="6">
    <source>
        <dbReference type="Proteomes" id="UP000728032"/>
    </source>
</evidence>
<evidence type="ECO:0000256" key="2">
    <source>
        <dbReference type="ARBA" id="ARBA00022833"/>
    </source>
</evidence>
<keyword evidence="2" id="KW-0862">Zinc</keyword>
<dbReference type="SMART" id="SM00184">
    <property type="entry name" value="RING"/>
    <property type="match status" value="1"/>
</dbReference>
<dbReference type="GO" id="GO:0008270">
    <property type="term" value="F:zinc ion binding"/>
    <property type="evidence" value="ECO:0007669"/>
    <property type="project" value="UniProtKB-KW"/>
</dbReference>
<evidence type="ECO:0000259" key="4">
    <source>
        <dbReference type="PROSITE" id="PS50089"/>
    </source>
</evidence>
<dbReference type="EMBL" id="CAJPVJ010015204">
    <property type="protein sequence ID" value="CAG2175708.1"/>
    <property type="molecule type" value="Genomic_DNA"/>
</dbReference>
<dbReference type="InterPro" id="IPR001841">
    <property type="entry name" value="Znf_RING"/>
</dbReference>